<reference evidence="3" key="1">
    <citation type="journal article" date="2019" name="Int. J. Syst. Evol. Microbiol.">
        <title>The Global Catalogue of Microorganisms (GCM) 10K type strain sequencing project: providing services to taxonomists for standard genome sequencing and annotation.</title>
        <authorList>
            <consortium name="The Broad Institute Genomics Platform"/>
            <consortium name="The Broad Institute Genome Sequencing Center for Infectious Disease"/>
            <person name="Wu L."/>
            <person name="Ma J."/>
        </authorList>
    </citation>
    <scope>NUCLEOTIDE SEQUENCE [LARGE SCALE GENOMIC DNA]</scope>
    <source>
        <strain evidence="3">CCUG 63830</strain>
    </source>
</reference>
<sequence length="129" mass="13945">MPTFAGLGFLLLALGGPLVLYRLIPSTRHLPRFTGPQRGGLLALDLIRVAGCLFLPYALTALLSTLWDTHFGWCAKVDLRAQCWDHLSMGLLTWGLAVGVTAPLLTGLIWVTRPLGQNADGQGKKRPLG</sequence>
<evidence type="ECO:0000313" key="2">
    <source>
        <dbReference type="EMBL" id="MFC6659975.1"/>
    </source>
</evidence>
<keyword evidence="1" id="KW-0472">Membrane</keyword>
<evidence type="ECO:0000256" key="1">
    <source>
        <dbReference type="SAM" id="Phobius"/>
    </source>
</evidence>
<feature type="transmembrane region" description="Helical" evidence="1">
    <location>
        <begin position="46"/>
        <end position="67"/>
    </location>
</feature>
<comment type="caution">
    <text evidence="2">The sequence shown here is derived from an EMBL/GenBank/DDBJ whole genome shotgun (WGS) entry which is preliminary data.</text>
</comment>
<dbReference type="Proteomes" id="UP001596317">
    <property type="component" value="Unassembled WGS sequence"/>
</dbReference>
<keyword evidence="1" id="KW-0812">Transmembrane</keyword>
<protein>
    <submittedName>
        <fullName evidence="2">Uncharacterized protein</fullName>
    </submittedName>
</protein>
<proteinExistence type="predicted"/>
<name>A0ABW1ZHL6_9DEIO</name>
<keyword evidence="1" id="KW-1133">Transmembrane helix</keyword>
<gene>
    <name evidence="2" type="ORF">ACFP90_06135</name>
</gene>
<keyword evidence="3" id="KW-1185">Reference proteome</keyword>
<organism evidence="2 3">
    <name type="scientific">Deinococcus multiflagellatus</name>
    <dbReference type="NCBI Taxonomy" id="1656887"/>
    <lineage>
        <taxon>Bacteria</taxon>
        <taxon>Thermotogati</taxon>
        <taxon>Deinococcota</taxon>
        <taxon>Deinococci</taxon>
        <taxon>Deinococcales</taxon>
        <taxon>Deinococcaceae</taxon>
        <taxon>Deinococcus</taxon>
    </lineage>
</organism>
<dbReference type="EMBL" id="JBHSWB010000001">
    <property type="protein sequence ID" value="MFC6659975.1"/>
    <property type="molecule type" value="Genomic_DNA"/>
</dbReference>
<feature type="transmembrane region" description="Helical" evidence="1">
    <location>
        <begin position="87"/>
        <end position="111"/>
    </location>
</feature>
<accession>A0ABW1ZHL6</accession>
<evidence type="ECO:0000313" key="3">
    <source>
        <dbReference type="Proteomes" id="UP001596317"/>
    </source>
</evidence>
<dbReference type="RefSeq" id="WP_380054757.1">
    <property type="nucleotide sequence ID" value="NZ_JBHSWB010000001.1"/>
</dbReference>